<dbReference type="NCBIfam" id="NF041539">
    <property type="entry name" value="choice_anch_R"/>
    <property type="match status" value="1"/>
</dbReference>
<dbReference type="AlphaFoldDB" id="A0A6M3Y2P1"/>
<gene>
    <name evidence="3" type="ORF">MM415A00093_0002</name>
    <name evidence="1" type="ORF">MM415B00143_0010</name>
    <name evidence="2" type="ORF">TM448B00099_0085</name>
</gene>
<sequence>MIMRRLFVAVIIAAFAVFISVDSADAQRGIGRGLYRGMKGPGLGQDHAGGIVVSSGDPCAGDCTTETQSEEGEYVSNGVLGRYADYAWYASKFTAASTYYVCKMNLNIWKNLSPTGNVTAYIYTDNADEPGTQIGDASDPIVASGLGTTNASWAMATNICASVSNGVSYWIVLYNDTIDANNYVKPGQSDAGAVEHTMRSADGLSWIEATSDRTFKYEIYKP</sequence>
<dbReference type="EMBL" id="MT144589">
    <property type="protein sequence ID" value="QJH93609.1"/>
    <property type="molecule type" value="Genomic_DNA"/>
</dbReference>
<evidence type="ECO:0000313" key="1">
    <source>
        <dbReference type="EMBL" id="QJA67859.1"/>
    </source>
</evidence>
<protein>
    <submittedName>
        <fullName evidence="3">Uncharacterized protein</fullName>
    </submittedName>
</protein>
<dbReference type="EMBL" id="MT145187">
    <property type="protein sequence ID" value="QJI04509.1"/>
    <property type="molecule type" value="Genomic_DNA"/>
</dbReference>
<organism evidence="3">
    <name type="scientific">viral metagenome</name>
    <dbReference type="NCBI Taxonomy" id="1070528"/>
    <lineage>
        <taxon>unclassified sequences</taxon>
        <taxon>metagenomes</taxon>
        <taxon>organismal metagenomes</taxon>
    </lineage>
</organism>
<proteinExistence type="predicted"/>
<accession>A0A6M3Y2P1</accession>
<evidence type="ECO:0000313" key="3">
    <source>
        <dbReference type="EMBL" id="QJI04509.1"/>
    </source>
</evidence>
<evidence type="ECO:0000313" key="2">
    <source>
        <dbReference type="EMBL" id="QJH93609.1"/>
    </source>
</evidence>
<dbReference type="EMBL" id="MT141577">
    <property type="protein sequence ID" value="QJA67859.1"/>
    <property type="molecule type" value="Genomic_DNA"/>
</dbReference>
<reference evidence="3" key="1">
    <citation type="submission" date="2020-03" db="EMBL/GenBank/DDBJ databases">
        <title>The deep terrestrial virosphere.</title>
        <authorList>
            <person name="Holmfeldt K."/>
            <person name="Nilsson E."/>
            <person name="Simone D."/>
            <person name="Lopez-Fernandez M."/>
            <person name="Wu X."/>
            <person name="de Brujin I."/>
            <person name="Lundin D."/>
            <person name="Andersson A."/>
            <person name="Bertilsson S."/>
            <person name="Dopson M."/>
        </authorList>
    </citation>
    <scope>NUCLEOTIDE SEQUENCE</scope>
    <source>
        <strain evidence="3">MM415A00093</strain>
        <strain evidence="1">MM415B00143</strain>
        <strain evidence="2">TM448B00099</strain>
    </source>
</reference>
<name>A0A6M3Y2P1_9ZZZZ</name>